<evidence type="ECO:0000313" key="8">
    <source>
        <dbReference type="EMBL" id="PJE57565.1"/>
    </source>
</evidence>
<organism evidence="8 9">
    <name type="scientific">Candidatus Portnoybacteria bacterium CG10_big_fil_rev_8_21_14_0_10_38_18</name>
    <dbReference type="NCBI Taxonomy" id="1974813"/>
    <lineage>
        <taxon>Bacteria</taxon>
        <taxon>Candidatus Portnoyibacteriota</taxon>
    </lineage>
</organism>
<evidence type="ECO:0000256" key="3">
    <source>
        <dbReference type="ARBA" id="ARBA00022982"/>
    </source>
</evidence>
<dbReference type="Gene3D" id="3.30.70.20">
    <property type="match status" value="1"/>
</dbReference>
<comment type="caution">
    <text evidence="8">The sequence shown here is derived from an EMBL/GenBank/DDBJ whole genome shotgun (WGS) entry which is preliminary data.</text>
</comment>
<evidence type="ECO:0000313" key="9">
    <source>
        <dbReference type="Proteomes" id="UP000231648"/>
    </source>
</evidence>
<evidence type="ECO:0000259" key="7">
    <source>
        <dbReference type="PROSITE" id="PS51379"/>
    </source>
</evidence>
<keyword evidence="1 6" id="KW-0813">Transport</keyword>
<dbReference type="PANTHER" id="PTHR36923">
    <property type="entry name" value="FERREDOXIN"/>
    <property type="match status" value="1"/>
</dbReference>
<evidence type="ECO:0000256" key="4">
    <source>
        <dbReference type="ARBA" id="ARBA00023004"/>
    </source>
</evidence>
<keyword evidence="2 6" id="KW-0479">Metal-binding</keyword>
<evidence type="ECO:0000256" key="6">
    <source>
        <dbReference type="RuleBase" id="RU368020"/>
    </source>
</evidence>
<gene>
    <name evidence="8" type="ORF">COU82_01270</name>
</gene>
<evidence type="ECO:0000256" key="2">
    <source>
        <dbReference type="ARBA" id="ARBA00022723"/>
    </source>
</evidence>
<proteinExistence type="predicted"/>
<dbReference type="PANTHER" id="PTHR36923:SF3">
    <property type="entry name" value="FERREDOXIN"/>
    <property type="match status" value="1"/>
</dbReference>
<keyword evidence="3 6" id="KW-0249">Electron transport</keyword>
<keyword evidence="4 6" id="KW-0408">Iron</keyword>
<dbReference type="PROSITE" id="PS51379">
    <property type="entry name" value="4FE4S_FER_2"/>
    <property type="match status" value="1"/>
</dbReference>
<dbReference type="Pfam" id="PF13459">
    <property type="entry name" value="Fer4_15"/>
    <property type="match status" value="1"/>
</dbReference>
<evidence type="ECO:0000256" key="1">
    <source>
        <dbReference type="ARBA" id="ARBA00022448"/>
    </source>
</evidence>
<evidence type="ECO:0000256" key="5">
    <source>
        <dbReference type="ARBA" id="ARBA00023014"/>
    </source>
</evidence>
<comment type="function">
    <text evidence="6">Ferredoxins are iron-sulfur proteins that transfer electrons in a wide variety of metabolic reactions.</text>
</comment>
<dbReference type="PRINTS" id="PR00352">
    <property type="entry name" value="3FE4SFRDOXIN"/>
</dbReference>
<keyword evidence="5 6" id="KW-0411">Iron-sulfur</keyword>
<reference evidence="9" key="1">
    <citation type="submission" date="2017-09" db="EMBL/GenBank/DDBJ databases">
        <title>Depth-based differentiation of microbial function through sediment-hosted aquifers and enrichment of novel symbionts in the deep terrestrial subsurface.</title>
        <authorList>
            <person name="Probst A.J."/>
            <person name="Ladd B."/>
            <person name="Jarett J.K."/>
            <person name="Geller-Mcgrath D.E."/>
            <person name="Sieber C.M.K."/>
            <person name="Emerson J.B."/>
            <person name="Anantharaman K."/>
            <person name="Thomas B.C."/>
            <person name="Malmstrom R."/>
            <person name="Stieglmeier M."/>
            <person name="Klingl A."/>
            <person name="Woyke T."/>
            <person name="Ryan C.M."/>
            <person name="Banfield J.F."/>
        </authorList>
    </citation>
    <scope>NUCLEOTIDE SEQUENCE [LARGE SCALE GENOMIC DNA]</scope>
</reference>
<protein>
    <recommendedName>
        <fullName evidence="6">Ferredoxin</fullName>
    </recommendedName>
</protein>
<dbReference type="InterPro" id="IPR051269">
    <property type="entry name" value="Fe-S_cluster_ET"/>
</dbReference>
<dbReference type="GO" id="GO:0005506">
    <property type="term" value="F:iron ion binding"/>
    <property type="evidence" value="ECO:0007669"/>
    <property type="project" value="UniProtKB-UniRule"/>
</dbReference>
<sequence>MVKVIQQRDKCIGCGTCVAVCPDFWHMGEDGKSTLKGAKDVGGGKFELEVEDASCNKEAAASCPVQIIIIE</sequence>
<dbReference type="EMBL" id="PFDX01000013">
    <property type="protein sequence ID" value="PJE57565.1"/>
    <property type="molecule type" value="Genomic_DNA"/>
</dbReference>
<dbReference type="SUPFAM" id="SSF54862">
    <property type="entry name" value="4Fe-4S ferredoxins"/>
    <property type="match status" value="1"/>
</dbReference>
<dbReference type="GO" id="GO:0009055">
    <property type="term" value="F:electron transfer activity"/>
    <property type="evidence" value="ECO:0007669"/>
    <property type="project" value="UniProtKB-UniRule"/>
</dbReference>
<dbReference type="GO" id="GO:0051536">
    <property type="term" value="F:iron-sulfur cluster binding"/>
    <property type="evidence" value="ECO:0007669"/>
    <property type="project" value="UniProtKB-KW"/>
</dbReference>
<feature type="domain" description="4Fe-4S ferredoxin-type" evidence="7">
    <location>
        <begin position="2"/>
        <end position="30"/>
    </location>
</feature>
<name>A0A2M8KCD5_9BACT</name>
<dbReference type="InterPro" id="IPR017896">
    <property type="entry name" value="4Fe4S_Fe-S-bd"/>
</dbReference>
<dbReference type="AlphaFoldDB" id="A0A2M8KCD5"/>
<dbReference type="InterPro" id="IPR001080">
    <property type="entry name" value="3Fe4S_ferredoxin"/>
</dbReference>
<dbReference type="Proteomes" id="UP000231648">
    <property type="component" value="Unassembled WGS sequence"/>
</dbReference>
<dbReference type="InterPro" id="IPR017900">
    <property type="entry name" value="4Fe4S_Fe_S_CS"/>
</dbReference>
<accession>A0A2M8KCD5</accession>
<dbReference type="PROSITE" id="PS00198">
    <property type="entry name" value="4FE4S_FER_1"/>
    <property type="match status" value="1"/>
</dbReference>